<dbReference type="InterPro" id="IPR035969">
    <property type="entry name" value="Rab-GAP_TBC_sf"/>
</dbReference>
<dbReference type="GO" id="GO:0006886">
    <property type="term" value="P:intracellular protein transport"/>
    <property type="evidence" value="ECO:0007669"/>
    <property type="project" value="TreeGrafter"/>
</dbReference>
<organism evidence="3 4">
    <name type="scientific">Stephania japonica</name>
    <dbReference type="NCBI Taxonomy" id="461633"/>
    <lineage>
        <taxon>Eukaryota</taxon>
        <taxon>Viridiplantae</taxon>
        <taxon>Streptophyta</taxon>
        <taxon>Embryophyta</taxon>
        <taxon>Tracheophyta</taxon>
        <taxon>Spermatophyta</taxon>
        <taxon>Magnoliopsida</taxon>
        <taxon>Ranunculales</taxon>
        <taxon>Menispermaceae</taxon>
        <taxon>Menispermoideae</taxon>
        <taxon>Cissampelideae</taxon>
        <taxon>Stephania</taxon>
    </lineage>
</organism>
<name>A0AAP0P5A3_9MAGN</name>
<dbReference type="SMART" id="SM00164">
    <property type="entry name" value="TBC"/>
    <property type="match status" value="1"/>
</dbReference>
<dbReference type="GO" id="GO:0005096">
    <property type="term" value="F:GTPase activator activity"/>
    <property type="evidence" value="ECO:0007669"/>
    <property type="project" value="TreeGrafter"/>
</dbReference>
<feature type="domain" description="Rab-GAP TBC" evidence="2">
    <location>
        <begin position="30"/>
        <end position="228"/>
    </location>
</feature>
<evidence type="ECO:0000313" key="3">
    <source>
        <dbReference type="EMBL" id="KAK9130689.1"/>
    </source>
</evidence>
<dbReference type="PROSITE" id="PS50086">
    <property type="entry name" value="TBC_RABGAP"/>
    <property type="match status" value="1"/>
</dbReference>
<keyword evidence="4" id="KW-1185">Reference proteome</keyword>
<dbReference type="Pfam" id="PF00566">
    <property type="entry name" value="RabGAP-TBC"/>
    <property type="match status" value="1"/>
</dbReference>
<gene>
    <name evidence="3" type="ORF">Sjap_011176</name>
</gene>
<evidence type="ECO:0000256" key="1">
    <source>
        <dbReference type="SAM" id="MobiDB-lite"/>
    </source>
</evidence>
<dbReference type="InterPro" id="IPR000195">
    <property type="entry name" value="Rab-GAP-TBC_dom"/>
</dbReference>
<evidence type="ECO:0000259" key="2">
    <source>
        <dbReference type="PROSITE" id="PS50086"/>
    </source>
</evidence>
<feature type="region of interest" description="Disordered" evidence="1">
    <location>
        <begin position="1"/>
        <end position="28"/>
    </location>
</feature>
<sequence length="292" mass="33502">MDENLVSNEQEKDNNDSEVLSGHDISHGDHPLSEGKASLWHQYFQEADIAEQIERDVQRTHPDIKFFSGDSPFSLENRKALRNILLLFAKLNPAICYVQGMNEVLAPIYFVFRNDPSEQHACEGLGLHKTHEKSQAEADSFYCFVRLMSDSIDHFCKQLDNSPIGILSTLCHLMELLKTNDGKLWHHLQITNKVNAQFYAFRWITLLLTQEFNFNSIMRIWDSLLSNPLGIQEMLLRICCAMLLCVKSRLLAGDFTENLKLLQHYPEVNIEHLLQVAKELTNPTTCPSELSV</sequence>
<dbReference type="PANTHER" id="PTHR22957">
    <property type="entry name" value="TBC1 DOMAIN FAMILY MEMBER GTPASE-ACTIVATING PROTEIN"/>
    <property type="match status" value="1"/>
</dbReference>
<dbReference type="Gene3D" id="1.10.8.270">
    <property type="entry name" value="putative rabgap domain of human tbc1 domain family member 14 like domains"/>
    <property type="match status" value="1"/>
</dbReference>
<dbReference type="FunFam" id="1.10.472.80:FF:000009">
    <property type="entry name" value="TBC1 domain family member 13"/>
    <property type="match status" value="1"/>
</dbReference>
<dbReference type="Gene3D" id="1.10.472.80">
    <property type="entry name" value="Ypt/Rab-GAP domain of gyp1p, domain 3"/>
    <property type="match status" value="1"/>
</dbReference>
<comment type="caution">
    <text evidence="3">The sequence shown here is derived from an EMBL/GenBank/DDBJ whole genome shotgun (WGS) entry which is preliminary data.</text>
</comment>
<reference evidence="3 4" key="1">
    <citation type="submission" date="2024-01" db="EMBL/GenBank/DDBJ databases">
        <title>Genome assemblies of Stephania.</title>
        <authorList>
            <person name="Yang L."/>
        </authorList>
    </citation>
    <scope>NUCLEOTIDE SEQUENCE [LARGE SCALE GENOMIC DNA]</scope>
    <source>
        <strain evidence="3">QJT</strain>
        <tissue evidence="3">Leaf</tissue>
    </source>
</reference>
<dbReference type="EMBL" id="JBBNAE010000004">
    <property type="protein sequence ID" value="KAK9130689.1"/>
    <property type="molecule type" value="Genomic_DNA"/>
</dbReference>
<dbReference type="PANTHER" id="PTHR22957:SF495">
    <property type="entry name" value="TBC1 DOMAIN FAMILY MEMBER 13-LIKE ISOFORM X1"/>
    <property type="match status" value="1"/>
</dbReference>
<protein>
    <recommendedName>
        <fullName evidence="2">Rab-GAP TBC domain-containing protein</fullName>
    </recommendedName>
</protein>
<proteinExistence type="predicted"/>
<accession>A0AAP0P5A3</accession>
<dbReference type="SUPFAM" id="SSF47923">
    <property type="entry name" value="Ypt/Rab-GAP domain of gyp1p"/>
    <property type="match status" value="2"/>
</dbReference>
<dbReference type="AlphaFoldDB" id="A0AAP0P5A3"/>
<evidence type="ECO:0000313" key="4">
    <source>
        <dbReference type="Proteomes" id="UP001417504"/>
    </source>
</evidence>
<dbReference type="Proteomes" id="UP001417504">
    <property type="component" value="Unassembled WGS sequence"/>
</dbReference>